<dbReference type="InterPro" id="IPR038078">
    <property type="entry name" value="PhoU-like_sf"/>
</dbReference>
<dbReference type="GO" id="GO:0045936">
    <property type="term" value="P:negative regulation of phosphate metabolic process"/>
    <property type="evidence" value="ECO:0007669"/>
    <property type="project" value="InterPro"/>
</dbReference>
<dbReference type="GO" id="GO:0005737">
    <property type="term" value="C:cytoplasm"/>
    <property type="evidence" value="ECO:0007669"/>
    <property type="project" value="UniProtKB-SubCell"/>
</dbReference>
<comment type="subcellular location">
    <subcellularLocation>
        <location evidence="1 8">Cytoplasm</location>
    </subcellularLocation>
</comment>
<dbReference type="RefSeq" id="WP_039422148.1">
    <property type="nucleotide sequence ID" value="NZ_JRAI01000082.1"/>
</dbReference>
<dbReference type="Gene3D" id="1.20.58.220">
    <property type="entry name" value="Phosphate transport system protein phou homolog 2, domain 2"/>
    <property type="match status" value="1"/>
</dbReference>
<dbReference type="Pfam" id="PF01895">
    <property type="entry name" value="PhoU"/>
    <property type="match status" value="2"/>
</dbReference>
<organism evidence="10 11">
    <name type="scientific">Porphyromonas gulae</name>
    <dbReference type="NCBI Taxonomy" id="111105"/>
    <lineage>
        <taxon>Bacteria</taxon>
        <taxon>Pseudomonadati</taxon>
        <taxon>Bacteroidota</taxon>
        <taxon>Bacteroidia</taxon>
        <taxon>Bacteroidales</taxon>
        <taxon>Porphyromonadaceae</taxon>
        <taxon>Porphyromonas</taxon>
    </lineage>
</organism>
<dbReference type="GO" id="GO:0006817">
    <property type="term" value="P:phosphate ion transport"/>
    <property type="evidence" value="ECO:0007669"/>
    <property type="project" value="UniProtKB-KW"/>
</dbReference>
<evidence type="ECO:0000256" key="7">
    <source>
        <dbReference type="ARBA" id="ARBA00056181"/>
    </source>
</evidence>
<proteinExistence type="inferred from homology"/>
<sequence>MKHTEQEMILLKEEVNRMWQLVLSQLEKARQAFLTNDTDLAREVISREKRVDVCELKIESDCENYIALYSPVAIDLRLTLSLMKICSTLERIGDFAAGIAMHVLDEDCQGIPTSLIEKLEMEQMFTVLQGMLSDCYVALESENTQIAGRIFSRDKEVNAIYHAAPKVLAQFLTEHPEHIYCGLKLLLLIRKLERIGDHCGNIVEEIVFYVDAKVLKHNKSKAD</sequence>
<comment type="function">
    <text evidence="7 8">Plays a role in the regulation of phosphate uptake.</text>
</comment>
<keyword evidence="4 8" id="KW-0813">Transport</keyword>
<comment type="similarity">
    <text evidence="2 8">Belongs to the PhoU family.</text>
</comment>
<dbReference type="STRING" id="111105.HR09_02190"/>
<evidence type="ECO:0000256" key="1">
    <source>
        <dbReference type="ARBA" id="ARBA00004496"/>
    </source>
</evidence>
<evidence type="ECO:0000256" key="8">
    <source>
        <dbReference type="PIRNR" id="PIRNR003107"/>
    </source>
</evidence>
<dbReference type="PANTHER" id="PTHR42930:SF3">
    <property type="entry name" value="PHOSPHATE-SPECIFIC TRANSPORT SYSTEM ACCESSORY PROTEIN PHOU"/>
    <property type="match status" value="1"/>
</dbReference>
<comment type="caution">
    <text evidence="10">The sequence shown here is derived from an EMBL/GenBank/DDBJ whole genome shotgun (WGS) entry which is preliminary data.</text>
</comment>
<dbReference type="Proteomes" id="UP000030130">
    <property type="component" value="Unassembled WGS sequence"/>
</dbReference>
<feature type="domain" description="PhoU" evidence="9">
    <location>
        <begin position="15"/>
        <end position="101"/>
    </location>
</feature>
<dbReference type="PANTHER" id="PTHR42930">
    <property type="entry name" value="PHOSPHATE-SPECIFIC TRANSPORT SYSTEM ACCESSORY PROTEIN PHOU"/>
    <property type="match status" value="1"/>
</dbReference>
<dbReference type="GO" id="GO:0030643">
    <property type="term" value="P:intracellular phosphate ion homeostasis"/>
    <property type="evidence" value="ECO:0007669"/>
    <property type="project" value="InterPro"/>
</dbReference>
<gene>
    <name evidence="10" type="ORF">HR08_10115</name>
</gene>
<evidence type="ECO:0000256" key="2">
    <source>
        <dbReference type="ARBA" id="ARBA00008107"/>
    </source>
</evidence>
<evidence type="ECO:0000259" key="9">
    <source>
        <dbReference type="Pfam" id="PF01895"/>
    </source>
</evidence>
<dbReference type="eggNOG" id="COG0704">
    <property type="taxonomic scope" value="Bacteria"/>
</dbReference>
<dbReference type="EMBL" id="JRAI01000082">
    <property type="protein sequence ID" value="KGN83806.1"/>
    <property type="molecule type" value="Genomic_DNA"/>
</dbReference>
<evidence type="ECO:0000256" key="4">
    <source>
        <dbReference type="ARBA" id="ARBA00022448"/>
    </source>
</evidence>
<dbReference type="PIRSF" id="PIRSF003107">
    <property type="entry name" value="PhoU"/>
    <property type="match status" value="1"/>
</dbReference>
<evidence type="ECO:0000256" key="6">
    <source>
        <dbReference type="ARBA" id="ARBA00022592"/>
    </source>
</evidence>
<dbReference type="OrthoDB" id="9814256at2"/>
<evidence type="ECO:0000256" key="3">
    <source>
        <dbReference type="ARBA" id="ARBA00011738"/>
    </source>
</evidence>
<name>A0A0A2EY46_9PORP</name>
<reference evidence="10 11" key="1">
    <citation type="submission" date="2014-08" db="EMBL/GenBank/DDBJ databases">
        <title>Porphyromonas gulae strain:COT-052_OH1451 Genome sequencing.</title>
        <authorList>
            <person name="Wallis C."/>
            <person name="Deusch O."/>
            <person name="O'Flynn C."/>
            <person name="Davis I."/>
            <person name="Jospin G."/>
            <person name="Darling A.E."/>
            <person name="Coil D.A."/>
            <person name="Alexiev A."/>
            <person name="Horsfall A."/>
            <person name="Kirkwood N."/>
            <person name="Harris S."/>
            <person name="Eisen J.A."/>
        </authorList>
    </citation>
    <scope>NUCLEOTIDE SEQUENCE [LARGE SCALE GENOMIC DNA]</scope>
    <source>
        <strain evidence="11">COT-052 OH1451</strain>
    </source>
</reference>
<feature type="domain" description="PhoU" evidence="9">
    <location>
        <begin position="122"/>
        <end position="206"/>
    </location>
</feature>
<protein>
    <recommendedName>
        <fullName evidence="8">Phosphate-specific transport system accessory protein PhoU</fullName>
    </recommendedName>
</protein>
<dbReference type="NCBIfam" id="TIGR02135">
    <property type="entry name" value="phoU_full"/>
    <property type="match status" value="1"/>
</dbReference>
<keyword evidence="6 8" id="KW-0592">Phosphate transport</keyword>
<dbReference type="AlphaFoldDB" id="A0A0A2EY46"/>
<dbReference type="InterPro" id="IPR026022">
    <property type="entry name" value="PhoU_dom"/>
</dbReference>
<dbReference type="SUPFAM" id="SSF109755">
    <property type="entry name" value="PhoU-like"/>
    <property type="match status" value="1"/>
</dbReference>
<evidence type="ECO:0000256" key="5">
    <source>
        <dbReference type="ARBA" id="ARBA00022490"/>
    </source>
</evidence>
<accession>A0A0A2EY46</accession>
<evidence type="ECO:0000313" key="11">
    <source>
        <dbReference type="Proteomes" id="UP000030130"/>
    </source>
</evidence>
<keyword evidence="5 8" id="KW-0963">Cytoplasm</keyword>
<dbReference type="FunFam" id="1.20.58.220:FF:000004">
    <property type="entry name" value="Phosphate-specific transport system accessory protein PhoU"/>
    <property type="match status" value="1"/>
</dbReference>
<comment type="subunit">
    <text evidence="3 8">Homodimer.</text>
</comment>
<evidence type="ECO:0000313" key="10">
    <source>
        <dbReference type="EMBL" id="KGN83806.1"/>
    </source>
</evidence>
<dbReference type="InterPro" id="IPR028366">
    <property type="entry name" value="PhoU"/>
</dbReference>